<organism evidence="1 2">
    <name type="scientific">Lymnaea stagnalis</name>
    <name type="common">Great pond snail</name>
    <name type="synonym">Helix stagnalis</name>
    <dbReference type="NCBI Taxonomy" id="6523"/>
    <lineage>
        <taxon>Eukaryota</taxon>
        <taxon>Metazoa</taxon>
        <taxon>Spiralia</taxon>
        <taxon>Lophotrochozoa</taxon>
        <taxon>Mollusca</taxon>
        <taxon>Gastropoda</taxon>
        <taxon>Heterobranchia</taxon>
        <taxon>Euthyneura</taxon>
        <taxon>Panpulmonata</taxon>
        <taxon>Hygrophila</taxon>
        <taxon>Lymnaeoidea</taxon>
        <taxon>Lymnaeidae</taxon>
        <taxon>Lymnaea</taxon>
    </lineage>
</organism>
<gene>
    <name evidence="1" type="ORF">GSLYS_00008942001</name>
</gene>
<feature type="non-terminal residue" evidence="1">
    <location>
        <position position="1"/>
    </location>
</feature>
<dbReference type="EMBL" id="CAXITT010000187">
    <property type="protein sequence ID" value="CAL1534982.1"/>
    <property type="molecule type" value="Genomic_DNA"/>
</dbReference>
<proteinExistence type="predicted"/>
<sequence>TRTSWFTKSNIINSTWGNMKHDSGISNFSVAGLDDGRSVRRFSINGPYSGCGNDVAYFIAIDALIEVCATTWHLTITSFPKFIYSTRNGMASLDVLPKDYAYADMLCIFVTFTSK</sequence>
<dbReference type="Proteomes" id="UP001497497">
    <property type="component" value="Unassembled WGS sequence"/>
</dbReference>
<keyword evidence="2" id="KW-1185">Reference proteome</keyword>
<evidence type="ECO:0000313" key="1">
    <source>
        <dbReference type="EMBL" id="CAL1534982.1"/>
    </source>
</evidence>
<comment type="caution">
    <text evidence="1">The sequence shown here is derived from an EMBL/GenBank/DDBJ whole genome shotgun (WGS) entry which is preliminary data.</text>
</comment>
<reference evidence="1 2" key="1">
    <citation type="submission" date="2024-04" db="EMBL/GenBank/DDBJ databases">
        <authorList>
            <consortium name="Genoscope - CEA"/>
            <person name="William W."/>
        </authorList>
    </citation>
    <scope>NUCLEOTIDE SEQUENCE [LARGE SCALE GENOMIC DNA]</scope>
</reference>
<name>A0AAV2HM92_LYMST</name>
<accession>A0AAV2HM92</accession>
<evidence type="ECO:0000313" key="2">
    <source>
        <dbReference type="Proteomes" id="UP001497497"/>
    </source>
</evidence>
<dbReference type="AlphaFoldDB" id="A0AAV2HM92"/>
<protein>
    <submittedName>
        <fullName evidence="1">Uncharacterized protein</fullName>
    </submittedName>
</protein>